<evidence type="ECO:0000313" key="3">
    <source>
        <dbReference type="EMBL" id="NYE50359.1"/>
    </source>
</evidence>
<accession>A0A852U2D5</accession>
<name>A0A852U2D5_9ACTN</name>
<dbReference type="RefSeq" id="WP_218882620.1">
    <property type="nucleotide sequence ID" value="NZ_BAAAYY010000014.1"/>
</dbReference>
<proteinExistence type="predicted"/>
<reference evidence="3 4" key="1">
    <citation type="submission" date="2020-07" db="EMBL/GenBank/DDBJ databases">
        <title>Sequencing the genomes of 1000 actinobacteria strains.</title>
        <authorList>
            <person name="Klenk H.-P."/>
        </authorList>
    </citation>
    <scope>NUCLEOTIDE SEQUENCE [LARGE SCALE GENOMIC DNA]</scope>
    <source>
        <strain evidence="3 4">CXB654</strain>
    </source>
</reference>
<comment type="caution">
    <text evidence="3">The sequence shown here is derived from an EMBL/GenBank/DDBJ whole genome shotgun (WGS) entry which is preliminary data.</text>
</comment>
<dbReference type="Proteomes" id="UP000589036">
    <property type="component" value="Unassembled WGS sequence"/>
</dbReference>
<keyword evidence="2" id="KW-0472">Membrane</keyword>
<keyword evidence="2" id="KW-0812">Transmembrane</keyword>
<dbReference type="EMBL" id="JACCCC010000001">
    <property type="protein sequence ID" value="NYE50359.1"/>
    <property type="molecule type" value="Genomic_DNA"/>
</dbReference>
<protein>
    <submittedName>
        <fullName evidence="3">Uncharacterized protein</fullName>
    </submittedName>
</protein>
<sequence>MEMMKVADRNTVIRSLHDLGLAAWFGGSLMGAIGLNGAAREDDDAVRGVRISSAGWNKWAPANAAAVAVHLVGGAALLEANRSRVEHEKGVGASTAAKTVLTGAALAASVYARMLGKRLEAAVKPNGADKSDKEGELAERAVSLKQAHRQLRAAQWSVPVLTGALVALNALHGEQQRPSQQKLGLIHKAGSRLHMGD</sequence>
<dbReference type="AlphaFoldDB" id="A0A852U2D5"/>
<keyword evidence="4" id="KW-1185">Reference proteome</keyword>
<evidence type="ECO:0000256" key="1">
    <source>
        <dbReference type="SAM" id="MobiDB-lite"/>
    </source>
</evidence>
<feature type="region of interest" description="Disordered" evidence="1">
    <location>
        <begin position="177"/>
        <end position="197"/>
    </location>
</feature>
<evidence type="ECO:0000313" key="4">
    <source>
        <dbReference type="Proteomes" id="UP000589036"/>
    </source>
</evidence>
<organism evidence="3 4">
    <name type="scientific">Spinactinospora alkalitolerans</name>
    <dbReference type="NCBI Taxonomy" id="687207"/>
    <lineage>
        <taxon>Bacteria</taxon>
        <taxon>Bacillati</taxon>
        <taxon>Actinomycetota</taxon>
        <taxon>Actinomycetes</taxon>
        <taxon>Streptosporangiales</taxon>
        <taxon>Nocardiopsidaceae</taxon>
        <taxon>Spinactinospora</taxon>
    </lineage>
</organism>
<keyword evidence="2" id="KW-1133">Transmembrane helix</keyword>
<feature type="transmembrane region" description="Helical" evidence="2">
    <location>
        <begin position="59"/>
        <end position="78"/>
    </location>
</feature>
<gene>
    <name evidence="3" type="ORF">HDA32_005479</name>
</gene>
<feature type="transmembrane region" description="Helical" evidence="2">
    <location>
        <begin position="21"/>
        <end position="39"/>
    </location>
</feature>
<evidence type="ECO:0000256" key="2">
    <source>
        <dbReference type="SAM" id="Phobius"/>
    </source>
</evidence>